<dbReference type="EMBL" id="GBRH01233266">
    <property type="protein sequence ID" value="JAD64629.1"/>
    <property type="molecule type" value="Transcribed_RNA"/>
</dbReference>
<feature type="compositionally biased region" description="Basic and acidic residues" evidence="1">
    <location>
        <begin position="16"/>
        <end position="31"/>
    </location>
</feature>
<organism evidence="2">
    <name type="scientific">Arundo donax</name>
    <name type="common">Giant reed</name>
    <name type="synonym">Donax arundinaceus</name>
    <dbReference type="NCBI Taxonomy" id="35708"/>
    <lineage>
        <taxon>Eukaryota</taxon>
        <taxon>Viridiplantae</taxon>
        <taxon>Streptophyta</taxon>
        <taxon>Embryophyta</taxon>
        <taxon>Tracheophyta</taxon>
        <taxon>Spermatophyta</taxon>
        <taxon>Magnoliopsida</taxon>
        <taxon>Liliopsida</taxon>
        <taxon>Poales</taxon>
        <taxon>Poaceae</taxon>
        <taxon>PACMAD clade</taxon>
        <taxon>Arundinoideae</taxon>
        <taxon>Arundineae</taxon>
        <taxon>Arundo</taxon>
    </lineage>
</organism>
<dbReference type="AlphaFoldDB" id="A0A0A9BL25"/>
<proteinExistence type="predicted"/>
<reference evidence="2" key="2">
    <citation type="journal article" date="2015" name="Data Brief">
        <title>Shoot transcriptome of the giant reed, Arundo donax.</title>
        <authorList>
            <person name="Barrero R.A."/>
            <person name="Guerrero F.D."/>
            <person name="Moolhuijzen P."/>
            <person name="Goolsby J.A."/>
            <person name="Tidwell J."/>
            <person name="Bellgard S.E."/>
            <person name="Bellgard M.I."/>
        </authorList>
    </citation>
    <scope>NUCLEOTIDE SEQUENCE</scope>
    <source>
        <tissue evidence="2">Shoot tissue taken approximately 20 cm above the soil surface</tissue>
    </source>
</reference>
<sequence length="31" mass="3751">MSQQIARSYLFKHFPHKTDNRSRDDSEVRNS</sequence>
<evidence type="ECO:0000313" key="2">
    <source>
        <dbReference type="EMBL" id="JAD64629.1"/>
    </source>
</evidence>
<accession>A0A0A9BL25</accession>
<name>A0A0A9BL25_ARUDO</name>
<evidence type="ECO:0000256" key="1">
    <source>
        <dbReference type="SAM" id="MobiDB-lite"/>
    </source>
</evidence>
<reference evidence="2" key="1">
    <citation type="submission" date="2014-09" db="EMBL/GenBank/DDBJ databases">
        <authorList>
            <person name="Magalhaes I.L.F."/>
            <person name="Oliveira U."/>
            <person name="Santos F.R."/>
            <person name="Vidigal T.H.D.A."/>
            <person name="Brescovit A.D."/>
            <person name="Santos A.J."/>
        </authorList>
    </citation>
    <scope>NUCLEOTIDE SEQUENCE</scope>
    <source>
        <tissue evidence="2">Shoot tissue taken approximately 20 cm above the soil surface</tissue>
    </source>
</reference>
<feature type="region of interest" description="Disordered" evidence="1">
    <location>
        <begin position="1"/>
        <end position="31"/>
    </location>
</feature>
<protein>
    <submittedName>
        <fullName evidence="2">Uncharacterized protein</fullName>
    </submittedName>
</protein>